<proteinExistence type="predicted"/>
<dbReference type="PROSITE" id="PS51384">
    <property type="entry name" value="FAD_FR"/>
    <property type="match status" value="1"/>
</dbReference>
<name>A0A239AMU6_9BACT</name>
<dbReference type="CDD" id="cd06193">
    <property type="entry name" value="siderophore_interacting"/>
    <property type="match status" value="1"/>
</dbReference>
<dbReference type="InterPro" id="IPR017927">
    <property type="entry name" value="FAD-bd_FR_type"/>
</dbReference>
<feature type="domain" description="FAD-binding FR-type" evidence="1">
    <location>
        <begin position="37"/>
        <end position="144"/>
    </location>
</feature>
<dbReference type="GO" id="GO:0016491">
    <property type="term" value="F:oxidoreductase activity"/>
    <property type="evidence" value="ECO:0007669"/>
    <property type="project" value="InterPro"/>
</dbReference>
<dbReference type="PANTHER" id="PTHR30157">
    <property type="entry name" value="FERRIC REDUCTASE, NADPH-DEPENDENT"/>
    <property type="match status" value="1"/>
</dbReference>
<evidence type="ECO:0000259" key="1">
    <source>
        <dbReference type="PROSITE" id="PS51384"/>
    </source>
</evidence>
<evidence type="ECO:0000313" key="2">
    <source>
        <dbReference type="EMBL" id="SNR97006.1"/>
    </source>
</evidence>
<dbReference type="Proteomes" id="UP000198310">
    <property type="component" value="Unassembled WGS sequence"/>
</dbReference>
<gene>
    <name evidence="2" type="ORF">SAMN06269173_11410</name>
</gene>
<sequence length="259" mass="28343">MLDRALTCCGAVRYLLAGFDYLSKSYLMSLLTSLARQVTQHVTVARAERIASYAYRITLTGPTLAGWTYTPGQTLNVFFGLGATGAAASLRKRTYSVWGYDADRLELELAICTFSDGPGARWAAQCRPGDAVHFYGPGGKFLLNPTAPAHVFLGDVSCLSHFYALRRQVPPTVPVLSVIHAHHHDEVFADLDGTRPLHVEAADALSALQYLQAAEVQGLRALPGAQVYWGGLEATCIAGYRLLQREWPTLTVKAKPFWK</sequence>
<dbReference type="EMBL" id="FZNS01000014">
    <property type="protein sequence ID" value="SNR97006.1"/>
    <property type="molecule type" value="Genomic_DNA"/>
</dbReference>
<dbReference type="InterPro" id="IPR039374">
    <property type="entry name" value="SIP_fam"/>
</dbReference>
<dbReference type="InterPro" id="IPR013113">
    <property type="entry name" value="SIP_FAD-bd"/>
</dbReference>
<dbReference type="PANTHER" id="PTHR30157:SF0">
    <property type="entry name" value="NADPH-DEPENDENT FERRIC-CHELATE REDUCTASE"/>
    <property type="match status" value="1"/>
</dbReference>
<dbReference type="InterPro" id="IPR017938">
    <property type="entry name" value="Riboflavin_synthase-like_b-brl"/>
</dbReference>
<dbReference type="Pfam" id="PF08021">
    <property type="entry name" value="FAD_binding_9"/>
    <property type="match status" value="1"/>
</dbReference>
<dbReference type="SUPFAM" id="SSF63380">
    <property type="entry name" value="Riboflavin synthase domain-like"/>
    <property type="match status" value="1"/>
</dbReference>
<dbReference type="AlphaFoldDB" id="A0A239AMU6"/>
<dbReference type="Gene3D" id="2.40.30.10">
    <property type="entry name" value="Translation factors"/>
    <property type="match status" value="1"/>
</dbReference>
<keyword evidence="3" id="KW-1185">Reference proteome</keyword>
<organism evidence="2 3">
    <name type="scientific">Hymenobacter mucosus</name>
    <dbReference type="NCBI Taxonomy" id="1411120"/>
    <lineage>
        <taxon>Bacteria</taxon>
        <taxon>Pseudomonadati</taxon>
        <taxon>Bacteroidota</taxon>
        <taxon>Cytophagia</taxon>
        <taxon>Cytophagales</taxon>
        <taxon>Hymenobacteraceae</taxon>
        <taxon>Hymenobacter</taxon>
    </lineage>
</organism>
<evidence type="ECO:0000313" key="3">
    <source>
        <dbReference type="Proteomes" id="UP000198310"/>
    </source>
</evidence>
<accession>A0A239AMU6</accession>
<protein>
    <submittedName>
        <fullName evidence="2">NADPH-dependent ferric siderophore reductase, contains FAD-binding and SIP domains</fullName>
    </submittedName>
</protein>
<reference evidence="3" key="1">
    <citation type="submission" date="2017-06" db="EMBL/GenBank/DDBJ databases">
        <authorList>
            <person name="Varghese N."/>
            <person name="Submissions S."/>
        </authorList>
    </citation>
    <scope>NUCLEOTIDE SEQUENCE [LARGE SCALE GENOMIC DNA]</scope>
    <source>
        <strain evidence="3">DSM 28041</strain>
    </source>
</reference>